<evidence type="ECO:0000313" key="2">
    <source>
        <dbReference type="Proteomes" id="UP000015441"/>
    </source>
</evidence>
<dbReference type="OrthoDB" id="10360225at2759"/>
<protein>
    <submittedName>
        <fullName evidence="1">CELP0002 Effector like protein</fullName>
    </submittedName>
</protein>
<reference evidence="1 2" key="1">
    <citation type="journal article" date="2010" name="Science">
        <title>Genome expansion and gene loss in powdery mildew fungi reveal tradeoffs in extreme parasitism.</title>
        <authorList>
            <person name="Spanu P.D."/>
            <person name="Abbott J.C."/>
            <person name="Amselem J."/>
            <person name="Burgis T.A."/>
            <person name="Soanes D.M."/>
            <person name="Stueber K."/>
            <person name="Ver Loren van Themaat E."/>
            <person name="Brown J.K.M."/>
            <person name="Butcher S.A."/>
            <person name="Gurr S.J."/>
            <person name="Lebrun M.-H."/>
            <person name="Ridout C.J."/>
            <person name="Schulze-Lefert P."/>
            <person name="Talbot N.J."/>
            <person name="Ahmadinejad N."/>
            <person name="Ametz C."/>
            <person name="Barton G.R."/>
            <person name="Benjdia M."/>
            <person name="Bidzinski P."/>
            <person name="Bindschedler L.V."/>
            <person name="Both M."/>
            <person name="Brewer M.T."/>
            <person name="Cadle-Davidson L."/>
            <person name="Cadle-Davidson M.M."/>
            <person name="Collemare J."/>
            <person name="Cramer R."/>
            <person name="Frenkel O."/>
            <person name="Godfrey D."/>
            <person name="Harriman J."/>
            <person name="Hoede C."/>
            <person name="King B.C."/>
            <person name="Klages S."/>
            <person name="Kleemann J."/>
            <person name="Knoll D."/>
            <person name="Koti P.S."/>
            <person name="Kreplak J."/>
            <person name="Lopez-Ruiz F.J."/>
            <person name="Lu X."/>
            <person name="Maekawa T."/>
            <person name="Mahanil S."/>
            <person name="Micali C."/>
            <person name="Milgroom M.G."/>
            <person name="Montana G."/>
            <person name="Noir S."/>
            <person name="O'Connell R.J."/>
            <person name="Oberhaensli S."/>
            <person name="Parlange F."/>
            <person name="Pedersen C."/>
            <person name="Quesneville H."/>
            <person name="Reinhardt R."/>
            <person name="Rott M."/>
            <person name="Sacristan S."/>
            <person name="Schmidt S.M."/>
            <person name="Schoen M."/>
            <person name="Skamnioti P."/>
            <person name="Sommer H."/>
            <person name="Stephens A."/>
            <person name="Takahara H."/>
            <person name="Thordal-Christensen H."/>
            <person name="Vigouroux M."/>
            <person name="Wessling R."/>
            <person name="Wicker T."/>
            <person name="Panstruga R."/>
        </authorList>
    </citation>
    <scope>NUCLEOTIDE SEQUENCE [LARGE SCALE GENOMIC DNA]</scope>
    <source>
        <strain evidence="1">DH14</strain>
    </source>
</reference>
<sequence>MASTSFSLPILSVTASLLESEERQQLIRPSTLDTTDTVTIFIYISDAIPKYSTALHVWIMPERLPDAAIKTTMEKVSVSQRVFGSCGRGFDRQSIMGQINHDDWERTNNWVQGLGVITRPLAETFREWSEVLLLLLALDNDRNKGSLLEKPVVGGGSSDMGKRRFTSSRAFDAADTLTTPAPANFSAVFAPFPTYPGTGSTLSIRISKLT</sequence>
<dbReference type="HOGENOM" id="CLU_1309911_0_0_1"/>
<gene>
    <name evidence="1" type="ORF">BGHDH14_bgh00900</name>
</gene>
<dbReference type="Proteomes" id="UP000015441">
    <property type="component" value="Unassembled WGS sequence"/>
</dbReference>
<dbReference type="AlphaFoldDB" id="N1J8W1"/>
<evidence type="ECO:0000313" key="1">
    <source>
        <dbReference type="EMBL" id="CCU77015.1"/>
    </source>
</evidence>
<comment type="caution">
    <text evidence="1">The sequence shown here is derived from an EMBL/GenBank/DDBJ whole genome shotgun (WGS) entry which is preliminary data.</text>
</comment>
<accession>N1J8W1</accession>
<proteinExistence type="predicted"/>
<organism evidence="1 2">
    <name type="scientific">Blumeria graminis f. sp. hordei (strain DH14)</name>
    <name type="common">Barley powdery mildew</name>
    <name type="synonym">Oidium monilioides f. sp. hordei</name>
    <dbReference type="NCBI Taxonomy" id="546991"/>
    <lineage>
        <taxon>Eukaryota</taxon>
        <taxon>Fungi</taxon>
        <taxon>Dikarya</taxon>
        <taxon>Ascomycota</taxon>
        <taxon>Pezizomycotina</taxon>
        <taxon>Leotiomycetes</taxon>
        <taxon>Erysiphales</taxon>
        <taxon>Erysiphaceae</taxon>
        <taxon>Blumeria</taxon>
        <taxon>Blumeria hordei</taxon>
    </lineage>
</organism>
<dbReference type="EMBL" id="CAUH01003266">
    <property type="protein sequence ID" value="CCU77015.1"/>
    <property type="molecule type" value="Genomic_DNA"/>
</dbReference>
<name>N1J8W1_BLUG1</name>
<dbReference type="InParanoid" id="N1J8W1"/>
<keyword evidence="2" id="KW-1185">Reference proteome</keyword>